<accession>A0A7M2QP71</accession>
<dbReference type="EMBL" id="MT993626">
    <property type="protein sequence ID" value="QOV05529.1"/>
    <property type="molecule type" value="Genomic_DNA"/>
</dbReference>
<sequence>MDIVYKWTERTTDQDPTVLITLMVKVNDTTFCDHARIAKLELELAHDPGRIKQHVKDELKHRVARYITNYIMESVEQ</sequence>
<reference evidence="1" key="1">
    <citation type="submission" date="2020-09" db="EMBL/GenBank/DDBJ databases">
        <authorList>
            <person name="Eze J.U."/>
            <person name="Rahube T.O."/>
        </authorList>
    </citation>
    <scope>NUCLEOTIDE SEQUENCE</scope>
</reference>
<evidence type="ECO:0000313" key="1">
    <source>
        <dbReference type="EMBL" id="QOV05529.1"/>
    </source>
</evidence>
<name>A0A7M2QP71_9ZZZZ</name>
<protein>
    <submittedName>
        <fullName evidence="1">Uncharacterized protein</fullName>
    </submittedName>
</protein>
<proteinExistence type="predicted"/>
<organism evidence="1">
    <name type="scientific">feces metagenome</name>
    <dbReference type="NCBI Taxonomy" id="1861841"/>
    <lineage>
        <taxon>unclassified sequences</taxon>
        <taxon>metagenomes</taxon>
        <taxon>organismal metagenomes</taxon>
    </lineage>
</organism>
<dbReference type="AlphaFoldDB" id="A0A7M2QP71"/>